<feature type="domain" description="Glycosyltransferase subfamily 4-like N-terminal" evidence="5">
    <location>
        <begin position="47"/>
        <end position="163"/>
    </location>
</feature>
<evidence type="ECO:0000259" key="4">
    <source>
        <dbReference type="Pfam" id="PF00534"/>
    </source>
</evidence>
<dbReference type="RefSeq" id="WP_091398919.1">
    <property type="nucleotide sequence ID" value="NZ_FNQY01000014.1"/>
</dbReference>
<name>A0A1H4AD29_9BACT</name>
<dbReference type="PANTHER" id="PTHR12526">
    <property type="entry name" value="GLYCOSYLTRANSFERASE"/>
    <property type="match status" value="1"/>
</dbReference>
<evidence type="ECO:0000259" key="5">
    <source>
        <dbReference type="Pfam" id="PF13439"/>
    </source>
</evidence>
<evidence type="ECO:0000256" key="1">
    <source>
        <dbReference type="ARBA" id="ARBA00009481"/>
    </source>
</evidence>
<gene>
    <name evidence="6" type="ORF">SAMN05192529_11450</name>
</gene>
<dbReference type="Pfam" id="PF13439">
    <property type="entry name" value="Glyco_transf_4"/>
    <property type="match status" value="1"/>
</dbReference>
<evidence type="ECO:0000256" key="3">
    <source>
        <dbReference type="ARBA" id="ARBA00022679"/>
    </source>
</evidence>
<dbReference type="Gene3D" id="3.40.50.2000">
    <property type="entry name" value="Glycogen Phosphorylase B"/>
    <property type="match status" value="2"/>
</dbReference>
<dbReference type="GO" id="GO:0016757">
    <property type="term" value="F:glycosyltransferase activity"/>
    <property type="evidence" value="ECO:0007669"/>
    <property type="project" value="UniProtKB-KW"/>
</dbReference>
<accession>A0A1H4AD29</accession>
<dbReference type="OrthoDB" id="7560678at2"/>
<keyword evidence="3 6" id="KW-0808">Transferase</keyword>
<evidence type="ECO:0000313" key="6">
    <source>
        <dbReference type="EMBL" id="SEA33905.1"/>
    </source>
</evidence>
<dbReference type="Proteomes" id="UP000199041">
    <property type="component" value="Unassembled WGS sequence"/>
</dbReference>
<dbReference type="CDD" id="cd03801">
    <property type="entry name" value="GT4_PimA-like"/>
    <property type="match status" value="1"/>
</dbReference>
<sequence>MGYEDILFIGPNYKNHTGGIGAVLEVYSKNIKPFNFCPSFDGNYNALGKMVFFGLCLFRVFFKLLTVPQIKIVHIHGSTKGSFYRKYLLFLMAKYIFGKKVAYHMHGGSFDRFYERSNKAQRRFIEHFVNRADALICLSNSWEAYFKSHFNAKRLLVLNNPIEQNKNIKIEKIITVEFLFLGKICDAKGVFDLLEVIRDNRELYKQKAKFRFGGNGETIRLESFIKENQLSSFVFFEGWVSGLKKHQLLLEANVYLLPSYIEGLPMSILEAMNYCLPVISTNIGGIPEILATDVNGFLIEPGDKSALKRGIDHFIDSPSDILKMGHRGKVRSTAFDIQSILPKLNALYESL</sequence>
<dbReference type="EMBL" id="FNQY01000014">
    <property type="protein sequence ID" value="SEA33905.1"/>
    <property type="molecule type" value="Genomic_DNA"/>
</dbReference>
<dbReference type="STRING" id="551991.SAMN05192529_11450"/>
<comment type="similarity">
    <text evidence="1">Belongs to the glycosyltransferase group 1 family. Glycosyltransferase 4 subfamily.</text>
</comment>
<evidence type="ECO:0000313" key="7">
    <source>
        <dbReference type="Proteomes" id="UP000199041"/>
    </source>
</evidence>
<proteinExistence type="inferred from homology"/>
<dbReference type="Pfam" id="PF00534">
    <property type="entry name" value="Glycos_transf_1"/>
    <property type="match status" value="1"/>
</dbReference>
<dbReference type="InterPro" id="IPR028098">
    <property type="entry name" value="Glyco_trans_4-like_N"/>
</dbReference>
<keyword evidence="2" id="KW-0328">Glycosyltransferase</keyword>
<reference evidence="6 7" key="1">
    <citation type="submission" date="2016-10" db="EMBL/GenBank/DDBJ databases">
        <authorList>
            <person name="de Groot N.N."/>
        </authorList>
    </citation>
    <scope>NUCLEOTIDE SEQUENCE [LARGE SCALE GENOMIC DNA]</scope>
    <source>
        <strain evidence="6 7">Vu-144</strain>
    </source>
</reference>
<keyword evidence="7" id="KW-1185">Reference proteome</keyword>
<dbReference type="InterPro" id="IPR001296">
    <property type="entry name" value="Glyco_trans_1"/>
</dbReference>
<dbReference type="AlphaFoldDB" id="A0A1H4AD29"/>
<protein>
    <submittedName>
        <fullName evidence="6">Glycosyltransferase involved in cell wall bisynthesis</fullName>
    </submittedName>
</protein>
<organism evidence="6 7">
    <name type="scientific">Arachidicoccus rhizosphaerae</name>
    <dbReference type="NCBI Taxonomy" id="551991"/>
    <lineage>
        <taxon>Bacteria</taxon>
        <taxon>Pseudomonadati</taxon>
        <taxon>Bacteroidota</taxon>
        <taxon>Chitinophagia</taxon>
        <taxon>Chitinophagales</taxon>
        <taxon>Chitinophagaceae</taxon>
        <taxon>Arachidicoccus</taxon>
    </lineage>
</organism>
<dbReference type="SUPFAM" id="SSF53756">
    <property type="entry name" value="UDP-Glycosyltransferase/glycogen phosphorylase"/>
    <property type="match status" value="1"/>
</dbReference>
<dbReference type="PANTHER" id="PTHR12526:SF640">
    <property type="entry name" value="COLANIC ACID BIOSYNTHESIS GLYCOSYLTRANSFERASE WCAL-RELATED"/>
    <property type="match status" value="1"/>
</dbReference>
<feature type="domain" description="Glycosyl transferase family 1" evidence="4">
    <location>
        <begin position="177"/>
        <end position="329"/>
    </location>
</feature>
<evidence type="ECO:0000256" key="2">
    <source>
        <dbReference type="ARBA" id="ARBA00022676"/>
    </source>
</evidence>